<protein>
    <submittedName>
        <fullName evidence="1">Uncharacterized protein</fullName>
    </submittedName>
</protein>
<dbReference type="Proteomes" id="UP000499080">
    <property type="component" value="Unassembled WGS sequence"/>
</dbReference>
<organism evidence="1 2">
    <name type="scientific">Araneus ventricosus</name>
    <name type="common">Orbweaver spider</name>
    <name type="synonym">Epeira ventricosa</name>
    <dbReference type="NCBI Taxonomy" id="182803"/>
    <lineage>
        <taxon>Eukaryota</taxon>
        <taxon>Metazoa</taxon>
        <taxon>Ecdysozoa</taxon>
        <taxon>Arthropoda</taxon>
        <taxon>Chelicerata</taxon>
        <taxon>Arachnida</taxon>
        <taxon>Araneae</taxon>
        <taxon>Araneomorphae</taxon>
        <taxon>Entelegynae</taxon>
        <taxon>Araneoidea</taxon>
        <taxon>Araneidae</taxon>
        <taxon>Araneus</taxon>
    </lineage>
</organism>
<evidence type="ECO:0000313" key="1">
    <source>
        <dbReference type="EMBL" id="GBM65585.1"/>
    </source>
</evidence>
<dbReference type="EMBL" id="BGPR01001985">
    <property type="protein sequence ID" value="GBM65585.1"/>
    <property type="molecule type" value="Genomic_DNA"/>
</dbReference>
<reference evidence="1 2" key="1">
    <citation type="journal article" date="2019" name="Sci. Rep.">
        <title>Orb-weaving spider Araneus ventricosus genome elucidates the spidroin gene catalogue.</title>
        <authorList>
            <person name="Kono N."/>
            <person name="Nakamura H."/>
            <person name="Ohtoshi R."/>
            <person name="Moran D.A.P."/>
            <person name="Shinohara A."/>
            <person name="Yoshida Y."/>
            <person name="Fujiwara M."/>
            <person name="Mori M."/>
            <person name="Tomita M."/>
            <person name="Arakawa K."/>
        </authorList>
    </citation>
    <scope>NUCLEOTIDE SEQUENCE [LARGE SCALE GENOMIC DNA]</scope>
</reference>
<accession>A0A4Y2HJR3</accession>
<proteinExistence type="predicted"/>
<dbReference type="AlphaFoldDB" id="A0A4Y2HJR3"/>
<comment type="caution">
    <text evidence="1">The sequence shown here is derived from an EMBL/GenBank/DDBJ whole genome shotgun (WGS) entry which is preliminary data.</text>
</comment>
<evidence type="ECO:0000313" key="2">
    <source>
        <dbReference type="Proteomes" id="UP000499080"/>
    </source>
</evidence>
<keyword evidence="2" id="KW-1185">Reference proteome</keyword>
<gene>
    <name evidence="1" type="ORF">AVEN_236099_1</name>
</gene>
<sequence length="129" mass="15001">MCDKKNASSEATLRSFCVIPFCPPALVLPKDSNRIYVRNKWTSCVIDVLCCLTTHNSEGFFLLLRNEIVENSIVLRYLVADDNNSRSDEMRFHCWRSLIERNDPHKLDTPVLACSFWYHSFVIQESEIL</sequence>
<name>A0A4Y2HJR3_ARAVE</name>